<dbReference type="EMBL" id="CP002214">
    <property type="protein sequence ID" value="ADO59527.1"/>
    <property type="molecule type" value="Genomic_DNA"/>
</dbReference>
<feature type="compositionally biased region" description="Basic and acidic residues" evidence="1">
    <location>
        <begin position="52"/>
        <end position="81"/>
    </location>
</feature>
<organism evidence="3 4">
    <name type="scientific">Paenibacillus polymyxa (strain SC2)</name>
    <name type="common">Bacillus polymyxa</name>
    <dbReference type="NCBI Taxonomy" id="886882"/>
    <lineage>
        <taxon>Bacteria</taxon>
        <taxon>Bacillati</taxon>
        <taxon>Bacillota</taxon>
        <taxon>Bacilli</taxon>
        <taxon>Bacillales</taxon>
        <taxon>Paenibacillaceae</taxon>
        <taxon>Paenibacillus</taxon>
    </lineage>
</organism>
<evidence type="ECO:0000256" key="2">
    <source>
        <dbReference type="SAM" id="Phobius"/>
    </source>
</evidence>
<dbReference type="Proteomes" id="UP000006868">
    <property type="component" value="Plasmid pSC2"/>
</dbReference>
<feature type="transmembrane region" description="Helical" evidence="2">
    <location>
        <begin position="7"/>
        <end position="26"/>
    </location>
</feature>
<dbReference type="KEGG" id="ppm:PPSC2_27460"/>
<sequence length="288" mass="32452">MKPKILIGLMGVGIVVGLSISLYLSFSEKQDPTQSAQETQQPKTTTAAVNPDLKDSHSDVQKKPLKGSDKSIYEKPPEQKRRSIQSLEAEPLEQEARQDFRNLKFMNGVEKLQSIVNEVEDKDEGAMLHQLYFEGSMLANLIPPSEEDEISGDHGETIEFDGMVGILSMIKDPENALLGTLALNDRYRAEIILEQDSLNPIFDGGVRILQLSKETEGKIFEDVFNMYKSAKTLYKIDFEIEGHHLVGYVIQFADGTSKLYSILPADGAKPPYKSIREWQKIYKIIENR</sequence>
<keyword evidence="2" id="KW-0472">Membrane</keyword>
<accession>E3EKS6</accession>
<keyword evidence="2" id="KW-0812">Transmembrane</keyword>
<feature type="compositionally biased region" description="Polar residues" evidence="1">
    <location>
        <begin position="32"/>
        <end position="48"/>
    </location>
</feature>
<dbReference type="AlphaFoldDB" id="E3EKS6"/>
<protein>
    <submittedName>
        <fullName evidence="3">Uncharacterized protein</fullName>
    </submittedName>
</protein>
<keyword evidence="3" id="KW-0614">Plasmid</keyword>
<proteinExistence type="predicted"/>
<feature type="region of interest" description="Disordered" evidence="1">
    <location>
        <begin position="29"/>
        <end position="93"/>
    </location>
</feature>
<name>E3EKS6_PAEPS</name>
<geneLocation type="plasmid" evidence="3 4">
    <name>pSC2</name>
</geneLocation>
<evidence type="ECO:0000313" key="4">
    <source>
        <dbReference type="Proteomes" id="UP000006868"/>
    </source>
</evidence>
<dbReference type="HOGENOM" id="CLU_965925_0_0_9"/>
<reference evidence="3 4" key="1">
    <citation type="journal article" date="2011" name="J. Bacteriol.">
        <title>Complete genome sequence of Paenibacillus polymyxa SC2, a strain of plant growth-promoting Rhizobacterium with broad-spectrum antimicrobial activity.</title>
        <authorList>
            <person name="Ma M."/>
            <person name="Wang C."/>
            <person name="Ding Y."/>
            <person name="Li L."/>
            <person name="Shen D."/>
            <person name="Jiang X."/>
            <person name="Guan D."/>
            <person name="Cao F."/>
            <person name="Chen H."/>
            <person name="Feng R."/>
            <person name="Wang X."/>
            <person name="Ge Y."/>
            <person name="Yao L."/>
            <person name="Bing X."/>
            <person name="Yang X."/>
            <person name="Li J."/>
            <person name="Du B."/>
        </authorList>
    </citation>
    <scope>NUCLEOTIDE SEQUENCE [LARGE SCALE GENOMIC DNA]</scope>
    <source>
        <strain evidence="3 4">SC2</strain>
        <plasmid evidence="4">pSC2</plasmid>
    </source>
</reference>
<keyword evidence="2" id="KW-1133">Transmembrane helix</keyword>
<evidence type="ECO:0000256" key="1">
    <source>
        <dbReference type="SAM" id="MobiDB-lite"/>
    </source>
</evidence>
<dbReference type="PATRIC" id="fig|886882.15.peg.5812"/>
<evidence type="ECO:0000313" key="3">
    <source>
        <dbReference type="EMBL" id="ADO59527.1"/>
    </source>
</evidence>
<gene>
    <name evidence="3" type="ORF">PPSC2_27460</name>
</gene>
<dbReference type="RefSeq" id="WP_013385941.1">
    <property type="nucleotide sequence ID" value="NC_014628.2"/>
</dbReference>